<dbReference type="Gene3D" id="1.10.1220.10">
    <property type="entry name" value="Met repressor-like"/>
    <property type="match status" value="1"/>
</dbReference>
<keyword evidence="5 7" id="KW-0238">DNA-binding</keyword>
<comment type="cofactor">
    <cofactor evidence="7">
        <name>Ni(2+)</name>
        <dbReference type="ChEBI" id="CHEBI:49786"/>
    </cofactor>
    <text evidence="7">Binds 1 nickel ion per subunit.</text>
</comment>
<dbReference type="SUPFAM" id="SSF47598">
    <property type="entry name" value="Ribbon-helix-helix"/>
    <property type="match status" value="1"/>
</dbReference>
<comment type="similarity">
    <text evidence="1 7">Belongs to the transcriptional regulatory CopG/NikR family.</text>
</comment>
<proteinExistence type="inferred from homology"/>
<dbReference type="InterPro" id="IPR013321">
    <property type="entry name" value="Arc_rbn_hlx_hlx"/>
</dbReference>
<evidence type="ECO:0000259" key="10">
    <source>
        <dbReference type="Pfam" id="PF08753"/>
    </source>
</evidence>
<gene>
    <name evidence="11" type="primary">nikR</name>
    <name evidence="11" type="ORF">GCM10007320_46860</name>
</gene>
<feature type="domain" description="Ribbon-helix-helix protein CopG" evidence="9">
    <location>
        <begin position="19"/>
        <end position="57"/>
    </location>
</feature>
<dbReference type="InterPro" id="IPR022988">
    <property type="entry name" value="Ni_resp_reg_NikR"/>
</dbReference>
<dbReference type="SUPFAM" id="SSF55021">
    <property type="entry name" value="ACT-like"/>
    <property type="match status" value="1"/>
</dbReference>
<feature type="binding site" evidence="7">
    <location>
        <position position="113"/>
    </location>
    <ligand>
        <name>Ni(2+)</name>
        <dbReference type="ChEBI" id="CHEBI:49786"/>
    </ligand>
</feature>
<evidence type="ECO:0000256" key="2">
    <source>
        <dbReference type="ARBA" id="ARBA00022596"/>
    </source>
</evidence>
<keyword evidence="2 7" id="KW-0533">Nickel</keyword>
<evidence type="ECO:0000313" key="11">
    <source>
        <dbReference type="EMBL" id="GHC94697.1"/>
    </source>
</evidence>
<dbReference type="InterPro" id="IPR027271">
    <property type="entry name" value="Acetolactate_synth/TF_NikR_C"/>
</dbReference>
<comment type="function">
    <text evidence="7">Transcriptional regulator.</text>
</comment>
<dbReference type="PANTHER" id="PTHR34719">
    <property type="entry name" value="NICKEL-RESPONSIVE REGULATOR"/>
    <property type="match status" value="1"/>
</dbReference>
<dbReference type="InterPro" id="IPR045865">
    <property type="entry name" value="ACT-like_dom_sf"/>
</dbReference>
<dbReference type="PANTHER" id="PTHR34719:SF2">
    <property type="entry name" value="NICKEL-RESPONSIVE REGULATOR"/>
    <property type="match status" value="1"/>
</dbReference>
<dbReference type="InterPro" id="IPR010985">
    <property type="entry name" value="Ribbon_hlx_hlx"/>
</dbReference>
<dbReference type="Gene3D" id="3.30.70.1150">
    <property type="entry name" value="ACT-like. Chain A, domain 2"/>
    <property type="match status" value="1"/>
</dbReference>
<evidence type="ECO:0000256" key="3">
    <source>
        <dbReference type="ARBA" id="ARBA00022723"/>
    </source>
</evidence>
<evidence type="ECO:0000256" key="1">
    <source>
        <dbReference type="ARBA" id="ARBA00008478"/>
    </source>
</evidence>
<evidence type="ECO:0000259" key="9">
    <source>
        <dbReference type="Pfam" id="PF01402"/>
    </source>
</evidence>
<feature type="compositionally biased region" description="Basic residues" evidence="8">
    <location>
        <begin position="163"/>
        <end position="178"/>
    </location>
</feature>
<evidence type="ECO:0000313" key="12">
    <source>
        <dbReference type="Proteomes" id="UP000626210"/>
    </source>
</evidence>
<accession>A0ABQ3G9D4</accession>
<evidence type="ECO:0000256" key="7">
    <source>
        <dbReference type="HAMAP-Rule" id="MF_00476"/>
    </source>
</evidence>
<dbReference type="NCBIfam" id="NF003381">
    <property type="entry name" value="PRK04460.1"/>
    <property type="match status" value="1"/>
</dbReference>
<comment type="caution">
    <text evidence="11">The sequence shown here is derived from an EMBL/GenBank/DDBJ whole genome shotgun (WGS) entry which is preliminary data.</text>
</comment>
<evidence type="ECO:0000256" key="5">
    <source>
        <dbReference type="ARBA" id="ARBA00023125"/>
    </source>
</evidence>
<evidence type="ECO:0000256" key="6">
    <source>
        <dbReference type="ARBA" id="ARBA00023163"/>
    </source>
</evidence>
<evidence type="ECO:0000256" key="8">
    <source>
        <dbReference type="SAM" id="MobiDB-lite"/>
    </source>
</evidence>
<dbReference type="Pfam" id="PF08753">
    <property type="entry name" value="NikR_C"/>
    <property type="match status" value="1"/>
</dbReference>
<dbReference type="InterPro" id="IPR002145">
    <property type="entry name" value="CopG"/>
</dbReference>
<keyword evidence="4 7" id="KW-0805">Transcription regulation</keyword>
<feature type="domain" description="Transcription factor NikR nickel binding C-terminal" evidence="10">
    <location>
        <begin position="77"/>
        <end position="152"/>
    </location>
</feature>
<feature type="binding site" evidence="7">
    <location>
        <position position="119"/>
    </location>
    <ligand>
        <name>Ni(2+)</name>
        <dbReference type="ChEBI" id="CHEBI:49786"/>
    </ligand>
</feature>
<keyword evidence="3 7" id="KW-0479">Metal-binding</keyword>
<dbReference type="EMBL" id="BMYK01000019">
    <property type="protein sequence ID" value="GHC94697.1"/>
    <property type="molecule type" value="Genomic_DNA"/>
</dbReference>
<name>A0ABQ3G9D4_9BURK</name>
<sequence>MPVATALPWQCGTLARMQRFTISLDDALARQFDALIAAKGYENRSEAVRDLIRSRLGDASLAAPASAAFTPMNPWCVATVSYVYDHYDQTVARRVLDLQHEHHDLVVSSLHTHLDHEDCLETAVLRGPLAAVQACAERLVALRGVRHGAMHLVPLAAPDHGHTHGHGLARHQHQKPLS</sequence>
<feature type="region of interest" description="Disordered" evidence="8">
    <location>
        <begin position="157"/>
        <end position="178"/>
    </location>
</feature>
<evidence type="ECO:0000256" key="4">
    <source>
        <dbReference type="ARBA" id="ARBA00023015"/>
    </source>
</evidence>
<reference evidence="12" key="1">
    <citation type="journal article" date="2019" name="Int. J. Syst. Evol. Microbiol.">
        <title>The Global Catalogue of Microorganisms (GCM) 10K type strain sequencing project: providing services to taxonomists for standard genome sequencing and annotation.</title>
        <authorList>
            <consortium name="The Broad Institute Genomics Platform"/>
            <consortium name="The Broad Institute Genome Sequencing Center for Infectious Disease"/>
            <person name="Wu L."/>
            <person name="Ma J."/>
        </authorList>
    </citation>
    <scope>NUCLEOTIDE SEQUENCE [LARGE SCALE GENOMIC DNA]</scope>
    <source>
        <strain evidence="12">KCTC 23314</strain>
    </source>
</reference>
<dbReference type="Pfam" id="PF01402">
    <property type="entry name" value="RHH_1"/>
    <property type="match status" value="1"/>
</dbReference>
<protein>
    <recommendedName>
        <fullName evidence="7">Putative nickel-responsive regulator</fullName>
    </recommendedName>
</protein>
<keyword evidence="6 7" id="KW-0804">Transcription</keyword>
<dbReference type="NCBIfam" id="NF002815">
    <property type="entry name" value="PRK02967.1"/>
    <property type="match status" value="1"/>
</dbReference>
<organism evidence="11 12">
    <name type="scientific">Pseudorhodoferax aquiterrae</name>
    <dbReference type="NCBI Taxonomy" id="747304"/>
    <lineage>
        <taxon>Bacteria</taxon>
        <taxon>Pseudomonadati</taxon>
        <taxon>Pseudomonadota</taxon>
        <taxon>Betaproteobacteria</taxon>
        <taxon>Burkholderiales</taxon>
        <taxon>Comamonadaceae</taxon>
    </lineage>
</organism>
<dbReference type="Proteomes" id="UP000626210">
    <property type="component" value="Unassembled WGS sequence"/>
</dbReference>
<dbReference type="InterPro" id="IPR050192">
    <property type="entry name" value="CopG/NikR_regulator"/>
</dbReference>
<keyword evidence="12" id="KW-1185">Reference proteome</keyword>
<dbReference type="InterPro" id="IPR014864">
    <property type="entry name" value="TF_NikR_Ni-bd_C"/>
</dbReference>
<feature type="binding site" evidence="7">
    <location>
        <position position="111"/>
    </location>
    <ligand>
        <name>Ni(2+)</name>
        <dbReference type="ChEBI" id="CHEBI:49786"/>
    </ligand>
</feature>
<dbReference type="HAMAP" id="MF_00476">
    <property type="entry name" value="NikR"/>
    <property type="match status" value="1"/>
</dbReference>
<feature type="binding site" evidence="7">
    <location>
        <position position="100"/>
    </location>
    <ligand>
        <name>Ni(2+)</name>
        <dbReference type="ChEBI" id="CHEBI:49786"/>
    </ligand>
</feature>
<dbReference type="CDD" id="cd22231">
    <property type="entry name" value="RHH_NikR_HicB-like"/>
    <property type="match status" value="1"/>
</dbReference>